<feature type="region of interest" description="Disordered" evidence="1">
    <location>
        <begin position="22"/>
        <end position="47"/>
    </location>
</feature>
<sequence length="81" mass="8920">MVHISSALNIAAVFRVSPSGCVVSPRSRQAETREGGEDDEGITQPATRPHTVLIQKVVMLTYVIQISIESPSWFLPQDLEE</sequence>
<proteinExistence type="predicted"/>
<evidence type="ECO:0000313" key="3">
    <source>
        <dbReference type="Proteomes" id="UP000811619"/>
    </source>
</evidence>
<accession>A0A8K0NGR6</accession>
<name>A0A8K0NGR6_9HYPO</name>
<protein>
    <submittedName>
        <fullName evidence="2">Uncharacterized protein</fullName>
    </submittedName>
</protein>
<reference evidence="2" key="1">
    <citation type="journal article" date="2020" name="bioRxiv">
        <title>Whole genome comparisons of ergot fungi reveals the divergence and evolution of species within the genus Claviceps are the result of varying mechanisms driving genome evolution and host range expansion.</title>
        <authorList>
            <person name="Wyka S.A."/>
            <person name="Mondo S.J."/>
            <person name="Liu M."/>
            <person name="Dettman J."/>
            <person name="Nalam V."/>
            <person name="Broders K.D."/>
        </authorList>
    </citation>
    <scope>NUCLEOTIDE SEQUENCE</scope>
    <source>
        <strain evidence="2">CCC 489</strain>
    </source>
</reference>
<dbReference type="Proteomes" id="UP000811619">
    <property type="component" value="Unassembled WGS sequence"/>
</dbReference>
<dbReference type="AlphaFoldDB" id="A0A8K0NGR6"/>
<keyword evidence="3" id="KW-1185">Reference proteome</keyword>
<organism evidence="2 3">
    <name type="scientific">Claviceps africana</name>
    <dbReference type="NCBI Taxonomy" id="83212"/>
    <lineage>
        <taxon>Eukaryota</taxon>
        <taxon>Fungi</taxon>
        <taxon>Dikarya</taxon>
        <taxon>Ascomycota</taxon>
        <taxon>Pezizomycotina</taxon>
        <taxon>Sordariomycetes</taxon>
        <taxon>Hypocreomycetidae</taxon>
        <taxon>Hypocreales</taxon>
        <taxon>Clavicipitaceae</taxon>
        <taxon>Claviceps</taxon>
    </lineage>
</organism>
<comment type="caution">
    <text evidence="2">The sequence shown here is derived from an EMBL/GenBank/DDBJ whole genome shotgun (WGS) entry which is preliminary data.</text>
</comment>
<evidence type="ECO:0000313" key="2">
    <source>
        <dbReference type="EMBL" id="KAG5919918.1"/>
    </source>
</evidence>
<gene>
    <name evidence="2" type="ORF">E4U42_006385</name>
</gene>
<evidence type="ECO:0000256" key="1">
    <source>
        <dbReference type="SAM" id="MobiDB-lite"/>
    </source>
</evidence>
<dbReference type="EMBL" id="SRPY01000641">
    <property type="protein sequence ID" value="KAG5919918.1"/>
    <property type="molecule type" value="Genomic_DNA"/>
</dbReference>